<dbReference type="Proteomes" id="UP000294513">
    <property type="component" value="Unassembled WGS sequence"/>
</dbReference>
<dbReference type="AlphaFoldDB" id="A0A4R5B5H5"/>
<dbReference type="RefSeq" id="WP_131898048.1">
    <property type="nucleotide sequence ID" value="NZ_SMKU01000164.1"/>
</dbReference>
<evidence type="ECO:0000313" key="2">
    <source>
        <dbReference type="Proteomes" id="UP000294513"/>
    </source>
</evidence>
<comment type="caution">
    <text evidence="1">The sequence shown here is derived from an EMBL/GenBank/DDBJ whole genome shotgun (WGS) entry which is preliminary data.</text>
</comment>
<sequence>MDEPRRGALVELFDDDLSVTLSGASVLEGALARVRRERREGGPSFAGFTNECRAPEARRGRRRTGTEAAL</sequence>
<name>A0A4R5B5H5_9ACTN</name>
<protein>
    <submittedName>
        <fullName evidence="1">Uncharacterized protein</fullName>
    </submittedName>
</protein>
<reference evidence="1 2" key="1">
    <citation type="submission" date="2019-03" db="EMBL/GenBank/DDBJ databases">
        <title>Draft genome sequences of novel Actinobacteria.</title>
        <authorList>
            <person name="Sahin N."/>
            <person name="Ay H."/>
            <person name="Saygin H."/>
        </authorList>
    </citation>
    <scope>NUCLEOTIDE SEQUENCE [LARGE SCALE GENOMIC DNA]</scope>
    <source>
        <strain evidence="1 2">H3C3</strain>
    </source>
</reference>
<proteinExistence type="predicted"/>
<dbReference type="EMBL" id="SMKU01000164">
    <property type="protein sequence ID" value="TDD79860.1"/>
    <property type="molecule type" value="Genomic_DNA"/>
</dbReference>
<organism evidence="1 2">
    <name type="scientific">Actinomadura rubrisoli</name>
    <dbReference type="NCBI Taxonomy" id="2530368"/>
    <lineage>
        <taxon>Bacteria</taxon>
        <taxon>Bacillati</taxon>
        <taxon>Actinomycetota</taxon>
        <taxon>Actinomycetes</taxon>
        <taxon>Streptosporangiales</taxon>
        <taxon>Thermomonosporaceae</taxon>
        <taxon>Actinomadura</taxon>
    </lineage>
</organism>
<gene>
    <name evidence="1" type="ORF">E1298_26940</name>
</gene>
<evidence type="ECO:0000313" key="1">
    <source>
        <dbReference type="EMBL" id="TDD79860.1"/>
    </source>
</evidence>
<accession>A0A4R5B5H5</accession>
<keyword evidence="2" id="KW-1185">Reference proteome</keyword>